<dbReference type="Gene3D" id="3.40.50.1000">
    <property type="entry name" value="HAD superfamily/HAD-like"/>
    <property type="match status" value="1"/>
</dbReference>
<protein>
    <recommendedName>
        <fullName evidence="10">HMA domain-containing protein</fullName>
    </recommendedName>
</protein>
<keyword evidence="9" id="KW-0732">Signal</keyword>
<dbReference type="GO" id="GO:0016020">
    <property type="term" value="C:membrane"/>
    <property type="evidence" value="ECO:0007669"/>
    <property type="project" value="UniProtKB-SubCell"/>
</dbReference>
<dbReference type="Pfam" id="PF00122">
    <property type="entry name" value="E1-E2_ATPase"/>
    <property type="match status" value="1"/>
</dbReference>
<evidence type="ECO:0000256" key="9">
    <source>
        <dbReference type="SAM" id="SignalP"/>
    </source>
</evidence>
<dbReference type="SUPFAM" id="SSF81653">
    <property type="entry name" value="Calcium ATPase, transduction domain A"/>
    <property type="match status" value="1"/>
</dbReference>
<organism evidence="11 12">
    <name type="scientific">Corynespora cassiicola Philippines</name>
    <dbReference type="NCBI Taxonomy" id="1448308"/>
    <lineage>
        <taxon>Eukaryota</taxon>
        <taxon>Fungi</taxon>
        <taxon>Dikarya</taxon>
        <taxon>Ascomycota</taxon>
        <taxon>Pezizomycotina</taxon>
        <taxon>Dothideomycetes</taxon>
        <taxon>Pleosporomycetidae</taxon>
        <taxon>Pleosporales</taxon>
        <taxon>Corynesporascaceae</taxon>
        <taxon>Corynespora</taxon>
    </lineage>
</organism>
<dbReference type="Gene3D" id="2.70.150.10">
    <property type="entry name" value="Calcium-transporting ATPase, cytoplasmic transduction domain A"/>
    <property type="match status" value="1"/>
</dbReference>
<dbReference type="Pfam" id="PF00702">
    <property type="entry name" value="Hydrolase"/>
    <property type="match status" value="1"/>
</dbReference>
<dbReference type="EMBL" id="KZ678134">
    <property type="protein sequence ID" value="PSN67563.1"/>
    <property type="molecule type" value="Genomic_DNA"/>
</dbReference>
<dbReference type="Gene3D" id="3.40.1110.10">
    <property type="entry name" value="Calcium-transporting ATPase, cytoplasmic domain N"/>
    <property type="match status" value="1"/>
</dbReference>
<feature type="chain" id="PRO_5015740369" description="HMA domain-containing protein" evidence="9">
    <location>
        <begin position="18"/>
        <end position="826"/>
    </location>
</feature>
<name>A0A2T2NQ83_CORCC</name>
<dbReference type="GO" id="GO:0005507">
    <property type="term" value="F:copper ion binding"/>
    <property type="evidence" value="ECO:0007669"/>
    <property type="project" value="TreeGrafter"/>
</dbReference>
<dbReference type="NCBIfam" id="TIGR01494">
    <property type="entry name" value="ATPase_P-type"/>
    <property type="match status" value="2"/>
</dbReference>
<dbReference type="InterPro" id="IPR059000">
    <property type="entry name" value="ATPase_P-type_domA"/>
</dbReference>
<dbReference type="InterPro" id="IPR001757">
    <property type="entry name" value="P_typ_ATPase"/>
</dbReference>
<dbReference type="GO" id="GO:0005524">
    <property type="term" value="F:ATP binding"/>
    <property type="evidence" value="ECO:0007669"/>
    <property type="project" value="InterPro"/>
</dbReference>
<dbReference type="PROSITE" id="PS50846">
    <property type="entry name" value="HMA_2"/>
    <property type="match status" value="1"/>
</dbReference>
<keyword evidence="4" id="KW-0479">Metal-binding</keyword>
<dbReference type="InterPro" id="IPR023298">
    <property type="entry name" value="ATPase_P-typ_TM_dom_sf"/>
</dbReference>
<comment type="subcellular location">
    <subcellularLocation>
        <location evidence="1">Membrane</location>
    </subcellularLocation>
</comment>
<dbReference type="PANTHER" id="PTHR43520">
    <property type="entry name" value="ATP7, ISOFORM B"/>
    <property type="match status" value="1"/>
</dbReference>
<dbReference type="GO" id="GO:0055070">
    <property type="term" value="P:copper ion homeostasis"/>
    <property type="evidence" value="ECO:0007669"/>
    <property type="project" value="TreeGrafter"/>
</dbReference>
<dbReference type="FunFam" id="3.30.70.100:FF:000001">
    <property type="entry name" value="ATPase copper transporting beta"/>
    <property type="match status" value="1"/>
</dbReference>
<dbReference type="Proteomes" id="UP000240883">
    <property type="component" value="Unassembled WGS sequence"/>
</dbReference>
<dbReference type="GO" id="GO:0016887">
    <property type="term" value="F:ATP hydrolysis activity"/>
    <property type="evidence" value="ECO:0007669"/>
    <property type="project" value="InterPro"/>
</dbReference>
<dbReference type="InterPro" id="IPR006121">
    <property type="entry name" value="HMA_dom"/>
</dbReference>
<dbReference type="SUPFAM" id="SSF81665">
    <property type="entry name" value="Calcium ATPase, transmembrane domain M"/>
    <property type="match status" value="1"/>
</dbReference>
<evidence type="ECO:0000256" key="7">
    <source>
        <dbReference type="ARBA" id="ARBA00023136"/>
    </source>
</evidence>
<keyword evidence="6 8" id="KW-1133">Transmembrane helix</keyword>
<dbReference type="Gene3D" id="3.30.70.100">
    <property type="match status" value="1"/>
</dbReference>
<dbReference type="GO" id="GO:0043682">
    <property type="term" value="F:P-type divalent copper transporter activity"/>
    <property type="evidence" value="ECO:0007669"/>
    <property type="project" value="TreeGrafter"/>
</dbReference>
<proteinExistence type="inferred from homology"/>
<dbReference type="CDD" id="cd00371">
    <property type="entry name" value="HMA"/>
    <property type="match status" value="1"/>
</dbReference>
<evidence type="ECO:0000256" key="6">
    <source>
        <dbReference type="ARBA" id="ARBA00022989"/>
    </source>
</evidence>
<dbReference type="InterPro" id="IPR036412">
    <property type="entry name" value="HAD-like_sf"/>
</dbReference>
<dbReference type="InterPro" id="IPR036163">
    <property type="entry name" value="HMA_dom_sf"/>
</dbReference>
<dbReference type="PRINTS" id="PR00119">
    <property type="entry name" value="CATATPASE"/>
</dbReference>
<gene>
    <name evidence="11" type="ORF">BS50DRAFT_620111</name>
</gene>
<feature type="transmembrane region" description="Helical" evidence="8">
    <location>
        <begin position="396"/>
        <end position="417"/>
    </location>
</feature>
<dbReference type="OrthoDB" id="3907713at2759"/>
<evidence type="ECO:0000259" key="10">
    <source>
        <dbReference type="PROSITE" id="PS50846"/>
    </source>
</evidence>
<feature type="transmembrane region" description="Helical" evidence="8">
    <location>
        <begin position="429"/>
        <end position="452"/>
    </location>
</feature>
<evidence type="ECO:0000256" key="2">
    <source>
        <dbReference type="ARBA" id="ARBA00006024"/>
    </source>
</evidence>
<dbReference type="SUPFAM" id="SSF56784">
    <property type="entry name" value="HAD-like"/>
    <property type="match status" value="1"/>
</dbReference>
<evidence type="ECO:0000313" key="12">
    <source>
        <dbReference type="Proteomes" id="UP000240883"/>
    </source>
</evidence>
<dbReference type="STRING" id="1448308.A0A2T2NQ83"/>
<keyword evidence="7 8" id="KW-0472">Membrane</keyword>
<dbReference type="InterPro" id="IPR008250">
    <property type="entry name" value="ATPase_P-typ_transduc_dom_A_sf"/>
</dbReference>
<dbReference type="InterPro" id="IPR023299">
    <property type="entry name" value="ATPase_P-typ_cyto_dom_N"/>
</dbReference>
<feature type="transmembrane region" description="Helical" evidence="8">
    <location>
        <begin position="239"/>
        <end position="257"/>
    </location>
</feature>
<dbReference type="SUPFAM" id="SSF55008">
    <property type="entry name" value="HMA, heavy metal-associated domain"/>
    <property type="match status" value="1"/>
</dbReference>
<dbReference type="AlphaFoldDB" id="A0A2T2NQ83"/>
<comment type="similarity">
    <text evidence="2">Belongs to the cation transport ATPase (P-type) (TC 3.A.3) family. Type IB subfamily.</text>
</comment>
<feature type="transmembrane region" description="Helical" evidence="8">
    <location>
        <begin position="198"/>
        <end position="219"/>
    </location>
</feature>
<sequence>MAACCAVGAFIICKLIALHSRLPSFASEQPKQRQSHRSLPSTGRCRVNVKGLTCGACVATVKEGLATRPGVISATLSLHSATACVTYDPQLIGSDSIITAIVESGYEAKLLLEADTWRSQWLLAADARDGNIQECRDHFNLAVFANGMSYALNFAGTWMIAEPGIAALIFQMSSAIIAIASMVFAARPLHHEAISALVRWRLTSSLLSSLGIFAVFASVAQESLASMLSSNPGIDDTKFSLASVCMLITLTMGGRLTKALVAQRTSQFPTALASAFPDTAKVVVNMDKHVDDLDEVPIDLLRAGDMVLVDAGAPFPADCEVLKGCTNVLETIINGETVPRSVTLGQKVYAGSKNCGSSVVVQIKNVGGNTWLGHTLNALAKGAHIRSTVEQFSDRLLSWFNVAVLCVALFLAMTQYIQGLSARVMLNNAATVLLCACPCTLGIGISTCLLAASSNAHQAGVVLRSGPHIEKSAESKFVVFDKTGTLTRGKLEVVRSNFARTTTMDYLDRRLFWKLVESLTSHSKHPVSQLLWKDVARQTEQTRCDTDTTPVVLEEFEEIPGLGCTGLFRTGHEAYHIAIGNNRLMQSYNIYSCQPAQKQTDSWSLTSSVVYIAINHELAAEIFYQDSVVPDAAIVIRTLHELGFKTCMMTGDTKKTAQSVAIDLNIPLNRVYHSLLPHEKSALIQQLEQKNGPIIMVGDNLNDAPALVASSLGIVISHDHQSSDLNKNYDDAIMAAFHVEADAVILPIPRSHGAGFGPKRDMHGISPLSSLRKILYIIDLVRETNQRMRRVLWWSLLYNAVALVVCCGIPASFLPDGFQYLRLISP</sequence>
<feature type="domain" description="HMA" evidence="10">
    <location>
        <begin position="43"/>
        <end position="109"/>
    </location>
</feature>
<keyword evidence="12" id="KW-1185">Reference proteome</keyword>
<keyword evidence="5" id="KW-1278">Translocase</keyword>
<keyword evidence="3 8" id="KW-0812">Transmembrane</keyword>
<feature type="signal peptide" evidence="9">
    <location>
        <begin position="1"/>
        <end position="17"/>
    </location>
</feature>
<evidence type="ECO:0000256" key="8">
    <source>
        <dbReference type="SAM" id="Phobius"/>
    </source>
</evidence>
<feature type="transmembrane region" description="Helical" evidence="8">
    <location>
        <begin position="791"/>
        <end position="813"/>
    </location>
</feature>
<accession>A0A2T2NQ83</accession>
<dbReference type="PANTHER" id="PTHR43520:SF32">
    <property type="entry name" value="COPPER RESISTANCE P-TYPE ATPASE (EUROFUNG)"/>
    <property type="match status" value="1"/>
</dbReference>
<reference evidence="11 12" key="1">
    <citation type="journal article" date="2018" name="Front. Microbiol.">
        <title>Genome-Wide Analysis of Corynespora cassiicola Leaf Fall Disease Putative Effectors.</title>
        <authorList>
            <person name="Lopez D."/>
            <person name="Ribeiro S."/>
            <person name="Label P."/>
            <person name="Fumanal B."/>
            <person name="Venisse J.S."/>
            <person name="Kohler A."/>
            <person name="de Oliveira R.R."/>
            <person name="Labutti K."/>
            <person name="Lipzen A."/>
            <person name="Lail K."/>
            <person name="Bauer D."/>
            <person name="Ohm R.A."/>
            <person name="Barry K.W."/>
            <person name="Spatafora J."/>
            <person name="Grigoriev I.V."/>
            <person name="Martin F.M."/>
            <person name="Pujade-Renaud V."/>
        </authorList>
    </citation>
    <scope>NUCLEOTIDE SEQUENCE [LARGE SCALE GENOMIC DNA]</scope>
    <source>
        <strain evidence="11 12">Philippines</strain>
    </source>
</reference>
<evidence type="ECO:0000256" key="1">
    <source>
        <dbReference type="ARBA" id="ARBA00004370"/>
    </source>
</evidence>
<dbReference type="Pfam" id="PF00403">
    <property type="entry name" value="HMA"/>
    <property type="match status" value="1"/>
</dbReference>
<evidence type="ECO:0000313" key="11">
    <source>
        <dbReference type="EMBL" id="PSN67563.1"/>
    </source>
</evidence>
<dbReference type="InterPro" id="IPR023214">
    <property type="entry name" value="HAD_sf"/>
</dbReference>
<dbReference type="PROSITE" id="PS00154">
    <property type="entry name" value="ATPASE_E1_E2"/>
    <property type="match status" value="1"/>
</dbReference>
<evidence type="ECO:0000256" key="3">
    <source>
        <dbReference type="ARBA" id="ARBA00022692"/>
    </source>
</evidence>
<evidence type="ECO:0000256" key="5">
    <source>
        <dbReference type="ARBA" id="ARBA00022967"/>
    </source>
</evidence>
<evidence type="ECO:0000256" key="4">
    <source>
        <dbReference type="ARBA" id="ARBA00022723"/>
    </source>
</evidence>
<feature type="transmembrane region" description="Helical" evidence="8">
    <location>
        <begin position="165"/>
        <end position="186"/>
    </location>
</feature>
<dbReference type="InterPro" id="IPR018303">
    <property type="entry name" value="ATPase_P-typ_P_site"/>
</dbReference>